<evidence type="ECO:0000313" key="3">
    <source>
        <dbReference type="Proteomes" id="UP001596189"/>
    </source>
</evidence>
<evidence type="ECO:0000256" key="1">
    <source>
        <dbReference type="SAM" id="MobiDB-lite"/>
    </source>
</evidence>
<name>A0ABW1JDW3_9ACTN</name>
<feature type="region of interest" description="Disordered" evidence="1">
    <location>
        <begin position="1"/>
        <end position="33"/>
    </location>
</feature>
<dbReference type="Proteomes" id="UP001596189">
    <property type="component" value="Unassembled WGS sequence"/>
</dbReference>
<dbReference type="EMBL" id="JBHSRD010000003">
    <property type="protein sequence ID" value="MFC6007514.1"/>
    <property type="molecule type" value="Genomic_DNA"/>
</dbReference>
<proteinExistence type="predicted"/>
<protein>
    <submittedName>
        <fullName evidence="2">Uncharacterized protein</fullName>
    </submittedName>
</protein>
<reference evidence="3" key="1">
    <citation type="journal article" date="2019" name="Int. J. Syst. Evol. Microbiol.">
        <title>The Global Catalogue of Microorganisms (GCM) 10K type strain sequencing project: providing services to taxonomists for standard genome sequencing and annotation.</title>
        <authorList>
            <consortium name="The Broad Institute Genomics Platform"/>
            <consortium name="The Broad Institute Genome Sequencing Center for Infectious Disease"/>
            <person name="Wu L."/>
            <person name="Ma J."/>
        </authorList>
    </citation>
    <scope>NUCLEOTIDE SEQUENCE [LARGE SCALE GENOMIC DNA]</scope>
    <source>
        <strain evidence="3">KACC 14249</strain>
    </source>
</reference>
<organism evidence="2 3">
    <name type="scientific">Angustibacter luteus</name>
    <dbReference type="NCBI Taxonomy" id="658456"/>
    <lineage>
        <taxon>Bacteria</taxon>
        <taxon>Bacillati</taxon>
        <taxon>Actinomycetota</taxon>
        <taxon>Actinomycetes</taxon>
        <taxon>Kineosporiales</taxon>
        <taxon>Kineosporiaceae</taxon>
    </lineage>
</organism>
<sequence>MAATPLPRRGPSLDERSRATGIGTGQPAPARWSPRHCWVEGHHGWPGRWPGVILEWRQLDEGWQGRVAFVLVLGREVCLVESWLDADVLRPTAG</sequence>
<evidence type="ECO:0000313" key="2">
    <source>
        <dbReference type="EMBL" id="MFC6007514.1"/>
    </source>
</evidence>
<comment type="caution">
    <text evidence="2">The sequence shown here is derived from an EMBL/GenBank/DDBJ whole genome shotgun (WGS) entry which is preliminary data.</text>
</comment>
<keyword evidence="3" id="KW-1185">Reference proteome</keyword>
<dbReference type="RefSeq" id="WP_345716309.1">
    <property type="nucleotide sequence ID" value="NZ_BAABFP010000004.1"/>
</dbReference>
<accession>A0ABW1JDW3</accession>
<gene>
    <name evidence="2" type="ORF">ACFQDO_10275</name>
</gene>